<gene>
    <name evidence="1" type="ORF">C4541_06005</name>
</gene>
<organism evidence="1 2">
    <name type="scientific">Candidatus Auribacter fodinae</name>
    <dbReference type="NCBI Taxonomy" id="2093366"/>
    <lineage>
        <taxon>Bacteria</taxon>
        <taxon>Pseudomonadati</taxon>
        <taxon>Candidatus Auribacterota</taxon>
        <taxon>Candidatus Auribacteria</taxon>
        <taxon>Candidatus Auribacterales</taxon>
        <taxon>Candidatus Auribacteraceae</taxon>
        <taxon>Candidatus Auribacter</taxon>
    </lineage>
</organism>
<dbReference type="EMBL" id="QZJZ01000049">
    <property type="protein sequence ID" value="RJP59411.1"/>
    <property type="molecule type" value="Genomic_DNA"/>
</dbReference>
<evidence type="ECO:0000313" key="1">
    <source>
        <dbReference type="EMBL" id="RJP59411.1"/>
    </source>
</evidence>
<protein>
    <submittedName>
        <fullName evidence="1">Uncharacterized protein</fullName>
    </submittedName>
</protein>
<comment type="caution">
    <text evidence="1">The sequence shown here is derived from an EMBL/GenBank/DDBJ whole genome shotgun (WGS) entry which is preliminary data.</text>
</comment>
<proteinExistence type="predicted"/>
<dbReference type="Proteomes" id="UP000266426">
    <property type="component" value="Unassembled WGS sequence"/>
</dbReference>
<reference evidence="1 2" key="1">
    <citation type="journal article" date="2017" name="ISME J.">
        <title>Energy and carbon metabolisms in a deep terrestrial subsurface fluid microbial community.</title>
        <authorList>
            <person name="Momper L."/>
            <person name="Jungbluth S.P."/>
            <person name="Lee M.D."/>
            <person name="Amend J.P."/>
        </authorList>
    </citation>
    <scope>NUCLEOTIDE SEQUENCE [LARGE SCALE GENOMIC DNA]</scope>
    <source>
        <strain evidence="1">SURF_26</strain>
    </source>
</reference>
<sequence length="93" mass="10655">MFVRNDRFIACTVACSVMMTGAVYGQNRRESMNSAERKIYQKEIQLNGESPRNQSVSVDYRFIGGIDPNGSHKAFSDDDLSSQDEMNLYENRY</sequence>
<evidence type="ECO:0000313" key="2">
    <source>
        <dbReference type="Proteomes" id="UP000266426"/>
    </source>
</evidence>
<accession>A0A3A4RCY5</accession>
<name>A0A3A4RCY5_9BACT</name>
<dbReference type="AlphaFoldDB" id="A0A3A4RCY5"/>